<organism evidence="2 3">
    <name type="scientific">Candidatus Nealsonbacteria bacterium CG10_big_fil_rev_8_21_14_0_10_37_25</name>
    <dbReference type="NCBI Taxonomy" id="1974711"/>
    <lineage>
        <taxon>Bacteria</taxon>
        <taxon>Candidatus Nealsoniibacteriota</taxon>
    </lineage>
</organism>
<evidence type="ECO:0000256" key="1">
    <source>
        <dbReference type="SAM" id="Phobius"/>
    </source>
</evidence>
<dbReference type="Proteomes" id="UP000228909">
    <property type="component" value="Unassembled WGS sequence"/>
</dbReference>
<comment type="caution">
    <text evidence="2">The sequence shown here is derived from an EMBL/GenBank/DDBJ whole genome shotgun (WGS) entry which is preliminary data.</text>
</comment>
<evidence type="ECO:0000313" key="2">
    <source>
        <dbReference type="EMBL" id="PIR71691.1"/>
    </source>
</evidence>
<gene>
    <name evidence="2" type="ORF">COU43_01175</name>
</gene>
<dbReference type="AlphaFoldDB" id="A0A2H0TJI1"/>
<evidence type="ECO:0008006" key="4">
    <source>
        <dbReference type="Google" id="ProtNLM"/>
    </source>
</evidence>
<proteinExistence type="predicted"/>
<protein>
    <recommendedName>
        <fullName evidence="4">Type 4 fimbrial biogenesis protein PilX N-terminal domain-containing protein</fullName>
    </recommendedName>
</protein>
<keyword evidence="1" id="KW-0812">Transmembrane</keyword>
<name>A0A2H0TJI1_9BACT</name>
<evidence type="ECO:0000313" key="3">
    <source>
        <dbReference type="Proteomes" id="UP000228909"/>
    </source>
</evidence>
<reference evidence="3" key="1">
    <citation type="submission" date="2017-09" db="EMBL/GenBank/DDBJ databases">
        <title>Depth-based differentiation of microbial function through sediment-hosted aquifers and enrichment of novel symbionts in the deep terrestrial subsurface.</title>
        <authorList>
            <person name="Probst A.J."/>
            <person name="Ladd B."/>
            <person name="Jarett J.K."/>
            <person name="Geller-Mcgrath D.E."/>
            <person name="Sieber C.M.K."/>
            <person name="Emerson J.B."/>
            <person name="Anantharaman K."/>
            <person name="Thomas B.C."/>
            <person name="Malmstrom R."/>
            <person name="Stieglmeier M."/>
            <person name="Klingl A."/>
            <person name="Woyke T."/>
            <person name="Ryan C.M."/>
            <person name="Banfield J.F."/>
        </authorList>
    </citation>
    <scope>NUCLEOTIDE SEQUENCE [LARGE SCALE GENOMIC DNA]</scope>
</reference>
<keyword evidence="1" id="KW-0472">Membrane</keyword>
<feature type="transmembrane region" description="Helical" evidence="1">
    <location>
        <begin position="6"/>
        <end position="28"/>
    </location>
</feature>
<dbReference type="EMBL" id="PFCK01000032">
    <property type="protein sequence ID" value="PIR71691.1"/>
    <property type="molecule type" value="Genomic_DNA"/>
</dbReference>
<keyword evidence="1" id="KW-1133">Transmembrane helix</keyword>
<accession>A0A2H0TJI1</accession>
<sequence>MKGTALIIAFVIMGVLLLLGVYFLSFTLTESRVAKSQTIGTQTYYLAEAGINKAIWKLKNEDPWKTCFVTSSEAYGCDCSNWSASTIINTDFLIPNSTTSVAIQNSECAKGLITATSTIDLGGGKFSQRVVKTTVYKALASPVNESLYAGTPSGNTRIKNTTLNVYSGNIFTNNNLYIQGSSDVTVEGKALAVLLIGVAQGSSLTGPAQCAKNVCNTTSSCECDDKTIFDQWCEPGKCPPLEQDMPGIDFDSNATSSYLNQAKANDCSAIRTDGKTNCFFTQSEFEDLLWNDLINNQVTNFSGVIYVDPDINLRGGVRVSATGTLVAGRNIKVGYYRKWTRGGVTKEGVSRLRITDPGQDIPSGLLAKSKINIASYFSIDPAKETVDDLLIQGLIYSQEETTISGIPTIPDIPEKSFKIEGGIVARKLDFDGNEETINIYRDIDRIKEGIWGGPTPPPGEPIEYSPIITIEHWEEEY</sequence>